<dbReference type="Pfam" id="PF03478">
    <property type="entry name" value="Beta-prop_KIB1-4"/>
    <property type="match status" value="1"/>
</dbReference>
<feature type="compositionally biased region" description="Acidic residues" evidence="1">
    <location>
        <begin position="224"/>
        <end position="237"/>
    </location>
</feature>
<dbReference type="Gene3D" id="1.20.1280.50">
    <property type="match status" value="1"/>
</dbReference>
<dbReference type="Pfam" id="PF12937">
    <property type="entry name" value="F-box-like"/>
    <property type="match status" value="1"/>
</dbReference>
<dbReference type="InterPro" id="IPR005174">
    <property type="entry name" value="KIB1-4_b-propeller"/>
</dbReference>
<evidence type="ECO:0000256" key="2">
    <source>
        <dbReference type="SAM" id="SignalP"/>
    </source>
</evidence>
<gene>
    <name evidence="5" type="ORF">URODEC1_LOCUS18652</name>
</gene>
<dbReference type="Proteomes" id="UP001497457">
    <property type="component" value="Chromosome 13rd"/>
</dbReference>
<feature type="signal peptide" evidence="2">
    <location>
        <begin position="1"/>
        <end position="27"/>
    </location>
</feature>
<feature type="chain" id="PRO_5044858246" description="DUF295 domain-containing protein" evidence="2">
    <location>
        <begin position="28"/>
        <end position="404"/>
    </location>
</feature>
<dbReference type="PANTHER" id="PTHR36901">
    <property type="entry name" value="F-BOX DOMAIN CONTAINING PROTEIN, EXPRESSED-RELATED"/>
    <property type="match status" value="1"/>
</dbReference>
<reference evidence="6" key="1">
    <citation type="submission" date="2024-06" db="EMBL/GenBank/DDBJ databases">
        <authorList>
            <person name="Ryan C."/>
        </authorList>
    </citation>
    <scope>NUCLEOTIDE SEQUENCE [LARGE SCALE GENOMIC DNA]</scope>
</reference>
<evidence type="ECO:0000313" key="5">
    <source>
        <dbReference type="EMBL" id="CAL4917582.1"/>
    </source>
</evidence>
<dbReference type="AlphaFoldDB" id="A0ABC8WZM1"/>
<dbReference type="InterPro" id="IPR001810">
    <property type="entry name" value="F-box_dom"/>
</dbReference>
<evidence type="ECO:0008006" key="7">
    <source>
        <dbReference type="Google" id="ProtNLM"/>
    </source>
</evidence>
<evidence type="ECO:0000313" key="6">
    <source>
        <dbReference type="Proteomes" id="UP001497457"/>
    </source>
</evidence>
<reference evidence="5 6" key="2">
    <citation type="submission" date="2024-10" db="EMBL/GenBank/DDBJ databases">
        <authorList>
            <person name="Ryan C."/>
        </authorList>
    </citation>
    <scope>NUCLEOTIDE SEQUENCE [LARGE SCALE GENOMIC DNA]</scope>
</reference>
<feature type="region of interest" description="Disordered" evidence="1">
    <location>
        <begin position="221"/>
        <end position="246"/>
    </location>
</feature>
<dbReference type="PANTHER" id="PTHR36901:SF1">
    <property type="entry name" value="F-BOX DOMAIN CONTAINING PROTEIN, EXPRESSED"/>
    <property type="match status" value="1"/>
</dbReference>
<dbReference type="InterPro" id="IPR036047">
    <property type="entry name" value="F-box-like_dom_sf"/>
</dbReference>
<accession>A0ABC8WZM1</accession>
<evidence type="ECO:0000259" key="4">
    <source>
        <dbReference type="Pfam" id="PF12937"/>
    </source>
</evidence>
<organism evidence="5 6">
    <name type="scientific">Urochloa decumbens</name>
    <dbReference type="NCBI Taxonomy" id="240449"/>
    <lineage>
        <taxon>Eukaryota</taxon>
        <taxon>Viridiplantae</taxon>
        <taxon>Streptophyta</taxon>
        <taxon>Embryophyta</taxon>
        <taxon>Tracheophyta</taxon>
        <taxon>Spermatophyta</taxon>
        <taxon>Magnoliopsida</taxon>
        <taxon>Liliopsida</taxon>
        <taxon>Poales</taxon>
        <taxon>Poaceae</taxon>
        <taxon>PACMAD clade</taxon>
        <taxon>Panicoideae</taxon>
        <taxon>Panicodae</taxon>
        <taxon>Paniceae</taxon>
        <taxon>Melinidinae</taxon>
        <taxon>Urochloa</taxon>
    </lineage>
</organism>
<dbReference type="EMBL" id="OZ075123">
    <property type="protein sequence ID" value="CAL4917582.1"/>
    <property type="molecule type" value="Genomic_DNA"/>
</dbReference>
<sequence>MACGGAGWSSLPADLLLAVFALLPSDADRVRFRAVCAAWGAAAAAWRPRPWLVGSRTDRSGRGGGAVSSFWLSPSAAGGALLPFAANVPVGLEYLSSSRGYLALADPSAASPRAIVLANPVTGRRVRLPPIGFFKRWVDVTTVVLSADPAAAAEWEAVAVGFPTTCLAYYSSATGDWARLDYTAPGYAGVEHYGGRFYVAFRSQICVVEVVGGDTPAVIPLERADDDAGGGDGEGSDDEKPLLPGGGRRVVETHLVKFGADLLLVSVLDDVVYNSDDDMGGLAVDGDGCGKGGGVGDARAVEVYRVEWLWGGAVRLARVEDLGWNALFLGRNGAFALPAAEFPACRVNCVYLVDRQGHPDGVVRVLDMETQWTCCEETIRPEDGSRGSASSAGWARRGWFFPNY</sequence>
<proteinExistence type="predicted"/>
<dbReference type="SUPFAM" id="SSF81383">
    <property type="entry name" value="F-box domain"/>
    <property type="match status" value="1"/>
</dbReference>
<protein>
    <recommendedName>
        <fullName evidence="7">DUF295 domain-containing protein</fullName>
    </recommendedName>
</protein>
<keyword evidence="2" id="KW-0732">Signal</keyword>
<feature type="domain" description="KIB1-4 beta-propeller" evidence="3">
    <location>
        <begin position="91"/>
        <end position="358"/>
    </location>
</feature>
<name>A0ABC8WZM1_9POAL</name>
<keyword evidence="6" id="KW-1185">Reference proteome</keyword>
<evidence type="ECO:0000256" key="1">
    <source>
        <dbReference type="SAM" id="MobiDB-lite"/>
    </source>
</evidence>
<feature type="domain" description="F-box" evidence="4">
    <location>
        <begin position="8"/>
        <end position="43"/>
    </location>
</feature>
<evidence type="ECO:0000259" key="3">
    <source>
        <dbReference type="Pfam" id="PF03478"/>
    </source>
</evidence>